<proteinExistence type="predicted"/>
<dbReference type="RefSeq" id="WP_256321797.1">
    <property type="nucleotide sequence ID" value="NZ_DAWBBB010000006.1"/>
</dbReference>
<name>A0AAW5KL91_9FIRM</name>
<evidence type="ECO:0000313" key="2">
    <source>
        <dbReference type="Proteomes" id="UP001206236"/>
    </source>
</evidence>
<sequence>MMNNIIKIFKKHRRNHYSGMGQCFSLIEQQLCTENLIIHDPKSNVIAVTKREDFGGKNE</sequence>
<organism evidence="1 2">
    <name type="scientific">Ruminococcus bicirculans</name>
    <name type="common">ex Wegman et al. 2014</name>
    <dbReference type="NCBI Taxonomy" id="1160721"/>
    <lineage>
        <taxon>Bacteria</taxon>
        <taxon>Bacillati</taxon>
        <taxon>Bacillota</taxon>
        <taxon>Clostridia</taxon>
        <taxon>Eubacteriales</taxon>
        <taxon>Oscillospiraceae</taxon>
        <taxon>Ruminococcus</taxon>
    </lineage>
</organism>
<reference evidence="1" key="1">
    <citation type="submission" date="2022-06" db="EMBL/GenBank/DDBJ databases">
        <title>Isolation of gut microbiota from human fecal samples.</title>
        <authorList>
            <person name="Pamer E.G."/>
            <person name="Barat B."/>
            <person name="Waligurski E."/>
            <person name="Medina S."/>
            <person name="Paddock L."/>
            <person name="Mostad J."/>
        </authorList>
    </citation>
    <scope>NUCLEOTIDE SEQUENCE</scope>
    <source>
        <strain evidence="1">DFI.5.57</strain>
    </source>
</reference>
<protein>
    <submittedName>
        <fullName evidence="1">Uncharacterized protein</fullName>
    </submittedName>
</protein>
<gene>
    <name evidence="1" type="ORF">NE632_05100</name>
</gene>
<dbReference type="EMBL" id="JANGCN010000008">
    <property type="protein sequence ID" value="MCQ5152679.1"/>
    <property type="molecule type" value="Genomic_DNA"/>
</dbReference>
<accession>A0AAW5KL91</accession>
<evidence type="ECO:0000313" key="1">
    <source>
        <dbReference type="EMBL" id="MCQ5152679.1"/>
    </source>
</evidence>
<dbReference type="AlphaFoldDB" id="A0AAW5KL91"/>
<dbReference type="Proteomes" id="UP001206236">
    <property type="component" value="Unassembled WGS sequence"/>
</dbReference>
<comment type="caution">
    <text evidence="1">The sequence shown here is derived from an EMBL/GenBank/DDBJ whole genome shotgun (WGS) entry which is preliminary data.</text>
</comment>